<comment type="caution">
    <text evidence="2">The sequence shown here is derived from an EMBL/GenBank/DDBJ whole genome shotgun (WGS) entry which is preliminary data.</text>
</comment>
<accession>A0AAN8HGR1</accession>
<reference evidence="2 3" key="1">
    <citation type="journal article" date="2023" name="Mol. Biol. Evol.">
        <title>Genomics of Secondarily Temperate Adaptation in the Only Non-Antarctic Icefish.</title>
        <authorList>
            <person name="Rivera-Colon A.G."/>
            <person name="Rayamajhi N."/>
            <person name="Minhas B.F."/>
            <person name="Madrigal G."/>
            <person name="Bilyk K.T."/>
            <person name="Yoon V."/>
            <person name="Hune M."/>
            <person name="Gregory S."/>
            <person name="Cheng C.H.C."/>
            <person name="Catchen J.M."/>
        </authorList>
    </citation>
    <scope>NUCLEOTIDE SEQUENCE [LARGE SCALE GENOMIC DNA]</scope>
    <source>
        <strain evidence="2">JC2023a</strain>
    </source>
</reference>
<gene>
    <name evidence="2" type="ORF">CesoFtcFv8_001708</name>
</gene>
<dbReference type="EMBL" id="JAULUE010002047">
    <property type="protein sequence ID" value="KAK5911769.1"/>
    <property type="molecule type" value="Genomic_DNA"/>
</dbReference>
<keyword evidence="3" id="KW-1185">Reference proteome</keyword>
<protein>
    <submittedName>
        <fullName evidence="2">Uncharacterized protein</fullName>
    </submittedName>
</protein>
<sequence length="67" mass="7256">MLQRRSRTPQTEKKSDAVSASGRPAVQCSPSQEHRCLRGCKPAIMWATGRVSVGPGHCAHGTSFLCF</sequence>
<evidence type="ECO:0000313" key="2">
    <source>
        <dbReference type="EMBL" id="KAK5911769.1"/>
    </source>
</evidence>
<organism evidence="2 3">
    <name type="scientific">Champsocephalus esox</name>
    <name type="common">pike icefish</name>
    <dbReference type="NCBI Taxonomy" id="159716"/>
    <lineage>
        <taxon>Eukaryota</taxon>
        <taxon>Metazoa</taxon>
        <taxon>Chordata</taxon>
        <taxon>Craniata</taxon>
        <taxon>Vertebrata</taxon>
        <taxon>Euteleostomi</taxon>
        <taxon>Actinopterygii</taxon>
        <taxon>Neopterygii</taxon>
        <taxon>Teleostei</taxon>
        <taxon>Neoteleostei</taxon>
        <taxon>Acanthomorphata</taxon>
        <taxon>Eupercaria</taxon>
        <taxon>Perciformes</taxon>
        <taxon>Notothenioidei</taxon>
        <taxon>Channichthyidae</taxon>
        <taxon>Champsocephalus</taxon>
    </lineage>
</organism>
<dbReference type="AlphaFoldDB" id="A0AAN8HGR1"/>
<feature type="region of interest" description="Disordered" evidence="1">
    <location>
        <begin position="1"/>
        <end position="28"/>
    </location>
</feature>
<dbReference type="Proteomes" id="UP001335648">
    <property type="component" value="Unassembled WGS sequence"/>
</dbReference>
<evidence type="ECO:0000313" key="3">
    <source>
        <dbReference type="Proteomes" id="UP001335648"/>
    </source>
</evidence>
<name>A0AAN8HGR1_9TELE</name>
<evidence type="ECO:0000256" key="1">
    <source>
        <dbReference type="SAM" id="MobiDB-lite"/>
    </source>
</evidence>
<proteinExistence type="predicted"/>